<reference evidence="4 5" key="1">
    <citation type="submission" date="2014-09" db="EMBL/GenBank/DDBJ databases">
        <title>Genome sequence of Sinomonas sp. MUSC 117.</title>
        <authorList>
            <person name="Lee L.-H."/>
        </authorList>
    </citation>
    <scope>NUCLEOTIDE SEQUENCE [LARGE SCALE GENOMIC DNA]</scope>
    <source>
        <strain evidence="4 5">MUSC 117</strain>
    </source>
</reference>
<evidence type="ECO:0000256" key="1">
    <source>
        <dbReference type="ARBA" id="ARBA00023172"/>
    </source>
</evidence>
<dbReference type="InterPro" id="IPR011010">
    <property type="entry name" value="DNA_brk_join_enz"/>
</dbReference>
<dbReference type="EMBL" id="JTDL01000122">
    <property type="protein sequence ID" value="KHL02492.1"/>
    <property type="molecule type" value="Genomic_DNA"/>
</dbReference>
<evidence type="ECO:0000259" key="3">
    <source>
        <dbReference type="Pfam" id="PF00589"/>
    </source>
</evidence>
<dbReference type="Gene3D" id="1.10.443.10">
    <property type="entry name" value="Intergrase catalytic core"/>
    <property type="match status" value="1"/>
</dbReference>
<evidence type="ECO:0000313" key="5">
    <source>
        <dbReference type="Proteomes" id="UP000030982"/>
    </source>
</evidence>
<proteinExistence type="predicted"/>
<accession>A0A0B2AL42</accession>
<dbReference type="GO" id="GO:0003677">
    <property type="term" value="F:DNA binding"/>
    <property type="evidence" value="ECO:0007669"/>
    <property type="project" value="InterPro"/>
</dbReference>
<evidence type="ECO:0000256" key="2">
    <source>
        <dbReference type="SAM" id="MobiDB-lite"/>
    </source>
</evidence>
<dbReference type="Pfam" id="PF00589">
    <property type="entry name" value="Phage_integrase"/>
    <property type="match status" value="1"/>
</dbReference>
<protein>
    <recommendedName>
        <fullName evidence="3">Tyr recombinase domain-containing protein</fullName>
    </recommendedName>
</protein>
<dbReference type="CDD" id="cd00397">
    <property type="entry name" value="DNA_BRE_C"/>
    <property type="match status" value="1"/>
</dbReference>
<comment type="caution">
    <text evidence="4">The sequence shown here is derived from an EMBL/GenBank/DDBJ whole genome shotgun (WGS) entry which is preliminary data.</text>
</comment>
<dbReference type="GO" id="GO:0015074">
    <property type="term" value="P:DNA integration"/>
    <property type="evidence" value="ECO:0007669"/>
    <property type="project" value="InterPro"/>
</dbReference>
<feature type="region of interest" description="Disordered" evidence="2">
    <location>
        <begin position="173"/>
        <end position="192"/>
    </location>
</feature>
<dbReference type="AlphaFoldDB" id="A0A0B2AL42"/>
<dbReference type="SUPFAM" id="SSF56349">
    <property type="entry name" value="DNA breaking-rejoining enzymes"/>
    <property type="match status" value="1"/>
</dbReference>
<name>A0A0B2AL42_9MICC</name>
<organism evidence="4 5">
    <name type="scientific">Sinomonas humi</name>
    <dbReference type="NCBI Taxonomy" id="1338436"/>
    <lineage>
        <taxon>Bacteria</taxon>
        <taxon>Bacillati</taxon>
        <taxon>Actinomycetota</taxon>
        <taxon>Actinomycetes</taxon>
        <taxon>Micrococcales</taxon>
        <taxon>Micrococcaceae</taxon>
        <taxon>Sinomonas</taxon>
    </lineage>
</organism>
<sequence>MFRHTKATDLLNSGVPIHVGMRYMGHKSANMFMHYAQTLSKTHEAEFLRYRKITTDGREYQQDPHEMYEAIALSKRTDRVLPHGYCTLPPRQTCDKGNACLTCTKFVTDESFEPVLRQQMEATDGLIAERQEAHEARFGEPMSQENIWLKGRFQEKNALSKILHTISAVRTSDGTFTPLRGAGSPQGRQEEN</sequence>
<gene>
    <name evidence="4" type="ORF">LK10_12270</name>
</gene>
<dbReference type="GO" id="GO:0006310">
    <property type="term" value="P:DNA recombination"/>
    <property type="evidence" value="ECO:0007669"/>
    <property type="project" value="UniProtKB-KW"/>
</dbReference>
<dbReference type="STRING" id="1338436.LK10_12270"/>
<dbReference type="InterPro" id="IPR013762">
    <property type="entry name" value="Integrase-like_cat_sf"/>
</dbReference>
<keyword evidence="1" id="KW-0233">DNA recombination</keyword>
<dbReference type="Proteomes" id="UP000030982">
    <property type="component" value="Unassembled WGS sequence"/>
</dbReference>
<evidence type="ECO:0000313" key="4">
    <source>
        <dbReference type="EMBL" id="KHL02492.1"/>
    </source>
</evidence>
<dbReference type="InterPro" id="IPR002104">
    <property type="entry name" value="Integrase_catalytic"/>
</dbReference>
<feature type="domain" description="Tyr recombinase" evidence="3">
    <location>
        <begin position="1"/>
        <end position="38"/>
    </location>
</feature>
<keyword evidence="5" id="KW-1185">Reference proteome</keyword>